<dbReference type="GO" id="GO:0016747">
    <property type="term" value="F:acyltransferase activity, transferring groups other than amino-acyl groups"/>
    <property type="evidence" value="ECO:0007669"/>
    <property type="project" value="InterPro"/>
</dbReference>
<gene>
    <name evidence="2" type="ORF">GCM10011351_02810</name>
</gene>
<evidence type="ECO:0000313" key="2">
    <source>
        <dbReference type="EMBL" id="GGM20403.1"/>
    </source>
</evidence>
<feature type="domain" description="N-acetyltransferase" evidence="1">
    <location>
        <begin position="19"/>
        <end position="164"/>
    </location>
</feature>
<comment type="caution">
    <text evidence="2">The sequence shown here is derived from an EMBL/GenBank/DDBJ whole genome shotgun (WGS) entry which is preliminary data.</text>
</comment>
<keyword evidence="3" id="KW-1185">Reference proteome</keyword>
<evidence type="ECO:0000259" key="1">
    <source>
        <dbReference type="PROSITE" id="PS51186"/>
    </source>
</evidence>
<dbReference type="Gene3D" id="3.40.630.30">
    <property type="match status" value="1"/>
</dbReference>
<dbReference type="PROSITE" id="PS51186">
    <property type="entry name" value="GNAT"/>
    <property type="match status" value="1"/>
</dbReference>
<evidence type="ECO:0000313" key="3">
    <source>
        <dbReference type="Proteomes" id="UP000618460"/>
    </source>
</evidence>
<dbReference type="OrthoDB" id="452315at2"/>
<dbReference type="AlphaFoldDB" id="A0A917TF20"/>
<reference evidence="2" key="1">
    <citation type="journal article" date="2014" name="Int. J. Syst. Evol. Microbiol.">
        <title>Complete genome sequence of Corynebacterium casei LMG S-19264T (=DSM 44701T), isolated from a smear-ripened cheese.</title>
        <authorList>
            <consortium name="US DOE Joint Genome Institute (JGI-PGF)"/>
            <person name="Walter F."/>
            <person name="Albersmeier A."/>
            <person name="Kalinowski J."/>
            <person name="Ruckert C."/>
        </authorList>
    </citation>
    <scope>NUCLEOTIDE SEQUENCE</scope>
    <source>
        <strain evidence="2">CGMCC 1.6333</strain>
    </source>
</reference>
<dbReference type="PANTHER" id="PTHR43792:SF13">
    <property type="entry name" value="ACETYLTRANSFERASE"/>
    <property type="match status" value="1"/>
</dbReference>
<dbReference type="Pfam" id="PF13302">
    <property type="entry name" value="Acetyltransf_3"/>
    <property type="match status" value="1"/>
</dbReference>
<dbReference type="Proteomes" id="UP000618460">
    <property type="component" value="Unassembled WGS sequence"/>
</dbReference>
<name>A0A917TF20_9BACI</name>
<dbReference type="InterPro" id="IPR016181">
    <property type="entry name" value="Acyl_CoA_acyltransferase"/>
</dbReference>
<dbReference type="SUPFAM" id="SSF55729">
    <property type="entry name" value="Acyl-CoA N-acyltransferases (Nat)"/>
    <property type="match status" value="1"/>
</dbReference>
<dbReference type="InterPro" id="IPR000182">
    <property type="entry name" value="GNAT_dom"/>
</dbReference>
<accession>A0A917TF20</accession>
<proteinExistence type="predicted"/>
<sequence length="174" mass="20417">MLISGKQIYITSLSLDHTVHLLQSKERFHTLYDIPNEPNWPSDAIKIMLPLHYERLVNNNLTYTYGPCMIQQKDSNRIIGEFNFKKTDGTTEIGYRIYPQYRNKGFATEAVRYVCEWLVNNKEIDKVTAMCGRLNKVSQQILRKNGFQIKLVTGDIIKFEKNVKSIRCEQYNLF</sequence>
<dbReference type="RefSeq" id="WP_117152970.1">
    <property type="nucleotide sequence ID" value="NZ_BMLG01000001.1"/>
</dbReference>
<organism evidence="2 3">
    <name type="scientific">Paraliobacillus quinghaiensis</name>
    <dbReference type="NCBI Taxonomy" id="470815"/>
    <lineage>
        <taxon>Bacteria</taxon>
        <taxon>Bacillati</taxon>
        <taxon>Bacillota</taxon>
        <taxon>Bacilli</taxon>
        <taxon>Bacillales</taxon>
        <taxon>Bacillaceae</taxon>
        <taxon>Paraliobacillus</taxon>
    </lineage>
</organism>
<dbReference type="InterPro" id="IPR051531">
    <property type="entry name" value="N-acetyltransferase"/>
</dbReference>
<reference evidence="2" key="2">
    <citation type="submission" date="2020-09" db="EMBL/GenBank/DDBJ databases">
        <authorList>
            <person name="Sun Q."/>
            <person name="Zhou Y."/>
        </authorList>
    </citation>
    <scope>NUCLEOTIDE SEQUENCE</scope>
    <source>
        <strain evidence="2">CGMCC 1.6333</strain>
    </source>
</reference>
<protein>
    <recommendedName>
        <fullName evidence="1">N-acetyltransferase domain-containing protein</fullName>
    </recommendedName>
</protein>
<dbReference type="PANTHER" id="PTHR43792">
    <property type="entry name" value="GNAT FAMILY, PUTATIVE (AFU_ORTHOLOGUE AFUA_3G00765)-RELATED-RELATED"/>
    <property type="match status" value="1"/>
</dbReference>
<dbReference type="EMBL" id="BMLG01000001">
    <property type="protein sequence ID" value="GGM20403.1"/>
    <property type="molecule type" value="Genomic_DNA"/>
</dbReference>